<proteinExistence type="predicted"/>
<evidence type="ECO:0000313" key="2">
    <source>
        <dbReference type="Proteomes" id="UP000053259"/>
    </source>
</evidence>
<evidence type="ECO:0000313" key="1">
    <source>
        <dbReference type="EMBL" id="KIW04954.1"/>
    </source>
</evidence>
<dbReference type="GeneID" id="27312091"/>
<accession>A0A0D2B0V0</accession>
<keyword evidence="2" id="KW-1185">Reference proteome</keyword>
<reference evidence="1 2" key="1">
    <citation type="submission" date="2015-01" db="EMBL/GenBank/DDBJ databases">
        <title>The Genome Sequence of Ochroconis gallopava CBS43764.</title>
        <authorList>
            <consortium name="The Broad Institute Genomics Platform"/>
            <person name="Cuomo C."/>
            <person name="de Hoog S."/>
            <person name="Gorbushina A."/>
            <person name="Stielow B."/>
            <person name="Teixiera M."/>
            <person name="Abouelleil A."/>
            <person name="Chapman S.B."/>
            <person name="Priest M."/>
            <person name="Young S.K."/>
            <person name="Wortman J."/>
            <person name="Nusbaum C."/>
            <person name="Birren B."/>
        </authorList>
    </citation>
    <scope>NUCLEOTIDE SEQUENCE [LARGE SCALE GENOMIC DNA]</scope>
    <source>
        <strain evidence="1 2">CBS 43764</strain>
    </source>
</reference>
<dbReference type="HOGENOM" id="CLU_2414979_0_0_1"/>
<protein>
    <submittedName>
        <fullName evidence="1">Uncharacterized protein</fullName>
    </submittedName>
</protein>
<dbReference type="VEuPathDB" id="FungiDB:PV09_04118"/>
<dbReference type="RefSeq" id="XP_016214823.1">
    <property type="nucleotide sequence ID" value="XM_016357419.1"/>
</dbReference>
<name>A0A0D2B0V0_9PEZI</name>
<dbReference type="InParanoid" id="A0A0D2B0V0"/>
<organism evidence="1 2">
    <name type="scientific">Verruconis gallopava</name>
    <dbReference type="NCBI Taxonomy" id="253628"/>
    <lineage>
        <taxon>Eukaryota</taxon>
        <taxon>Fungi</taxon>
        <taxon>Dikarya</taxon>
        <taxon>Ascomycota</taxon>
        <taxon>Pezizomycotina</taxon>
        <taxon>Dothideomycetes</taxon>
        <taxon>Pleosporomycetidae</taxon>
        <taxon>Venturiales</taxon>
        <taxon>Sympoventuriaceae</taxon>
        <taxon>Verruconis</taxon>
    </lineage>
</organism>
<dbReference type="EMBL" id="KN847539">
    <property type="protein sequence ID" value="KIW04954.1"/>
    <property type="molecule type" value="Genomic_DNA"/>
</dbReference>
<dbReference type="Proteomes" id="UP000053259">
    <property type="component" value="Unassembled WGS sequence"/>
</dbReference>
<dbReference type="AlphaFoldDB" id="A0A0D2B0V0"/>
<gene>
    <name evidence="1" type="ORF">PV09_04118</name>
</gene>
<sequence length="92" mass="10275">MSSLSGLDPARLLSFLSAFTTLKGSYYRVIHHFVDPETSTATHYSSDVLIIDDTQVDQIYEPTVGNFTRLNHGPETLAYIFGQTPLFSQAYV</sequence>